<evidence type="ECO:0000313" key="3">
    <source>
        <dbReference type="Proteomes" id="UP000789831"/>
    </source>
</evidence>
<comment type="caution">
    <text evidence="2">The sequence shown here is derived from an EMBL/GenBank/DDBJ whole genome shotgun (WGS) entry which is preliminary data.</text>
</comment>
<organism evidence="2 3">
    <name type="scientific">Ambispora gerdemannii</name>
    <dbReference type="NCBI Taxonomy" id="144530"/>
    <lineage>
        <taxon>Eukaryota</taxon>
        <taxon>Fungi</taxon>
        <taxon>Fungi incertae sedis</taxon>
        <taxon>Mucoromycota</taxon>
        <taxon>Glomeromycotina</taxon>
        <taxon>Glomeromycetes</taxon>
        <taxon>Archaeosporales</taxon>
        <taxon>Ambisporaceae</taxon>
        <taxon>Ambispora</taxon>
    </lineage>
</organism>
<accession>A0A9N9CCP2</accession>
<sequence>MTGELQNLRTRGKEDIVHGQRILVENNSQVENGKVIKNGRFGPKNGDEGGHGAKHEEFLRRIVLMMREIPEYAEFKSW</sequence>
<name>A0A9N9CCP2_9GLOM</name>
<protein>
    <submittedName>
        <fullName evidence="2">10650_t:CDS:1</fullName>
    </submittedName>
</protein>
<keyword evidence="3" id="KW-1185">Reference proteome</keyword>
<proteinExistence type="predicted"/>
<dbReference type="Proteomes" id="UP000789831">
    <property type="component" value="Unassembled WGS sequence"/>
</dbReference>
<dbReference type="EMBL" id="CAJVPL010001969">
    <property type="protein sequence ID" value="CAG8594253.1"/>
    <property type="molecule type" value="Genomic_DNA"/>
</dbReference>
<reference evidence="2" key="1">
    <citation type="submission" date="2021-06" db="EMBL/GenBank/DDBJ databases">
        <authorList>
            <person name="Kallberg Y."/>
            <person name="Tangrot J."/>
            <person name="Rosling A."/>
        </authorList>
    </citation>
    <scope>NUCLEOTIDE SEQUENCE</scope>
    <source>
        <strain evidence="2">MT106</strain>
    </source>
</reference>
<evidence type="ECO:0000313" key="2">
    <source>
        <dbReference type="EMBL" id="CAG8594253.1"/>
    </source>
</evidence>
<evidence type="ECO:0000256" key="1">
    <source>
        <dbReference type="SAM" id="MobiDB-lite"/>
    </source>
</evidence>
<feature type="region of interest" description="Disordered" evidence="1">
    <location>
        <begin position="34"/>
        <end position="53"/>
    </location>
</feature>
<gene>
    <name evidence="2" type="ORF">AGERDE_LOCUS8766</name>
</gene>
<dbReference type="AlphaFoldDB" id="A0A9N9CCP2"/>